<dbReference type="EMBL" id="NAJO01000030">
    <property type="protein sequence ID" value="OQO01705.1"/>
    <property type="molecule type" value="Genomic_DNA"/>
</dbReference>
<comment type="caution">
    <text evidence="3">The sequence shown here is derived from an EMBL/GenBank/DDBJ whole genome shotgun (WGS) entry which is preliminary data.</text>
</comment>
<keyword evidence="4" id="KW-1185">Reference proteome</keyword>
<keyword evidence="2" id="KW-0732">Signal</keyword>
<protein>
    <submittedName>
        <fullName evidence="3">Uncharacterized protein</fullName>
    </submittedName>
</protein>
<organism evidence="3 4">
    <name type="scientific">Cryoendolithus antarcticus</name>
    <dbReference type="NCBI Taxonomy" id="1507870"/>
    <lineage>
        <taxon>Eukaryota</taxon>
        <taxon>Fungi</taxon>
        <taxon>Dikarya</taxon>
        <taxon>Ascomycota</taxon>
        <taxon>Pezizomycotina</taxon>
        <taxon>Dothideomycetes</taxon>
        <taxon>Dothideomycetidae</taxon>
        <taxon>Cladosporiales</taxon>
        <taxon>Cladosporiaceae</taxon>
        <taxon>Cryoendolithus</taxon>
    </lineage>
</organism>
<feature type="chain" id="PRO_5010729699" evidence="2">
    <location>
        <begin position="20"/>
        <end position="110"/>
    </location>
</feature>
<feature type="signal peptide" evidence="2">
    <location>
        <begin position="1"/>
        <end position="19"/>
    </location>
</feature>
<proteinExistence type="predicted"/>
<dbReference type="Proteomes" id="UP000192596">
    <property type="component" value="Unassembled WGS sequence"/>
</dbReference>
<dbReference type="AlphaFoldDB" id="A0A1V8SRA3"/>
<evidence type="ECO:0000313" key="4">
    <source>
        <dbReference type="Proteomes" id="UP000192596"/>
    </source>
</evidence>
<accession>A0A1V8SRA3</accession>
<evidence type="ECO:0000313" key="3">
    <source>
        <dbReference type="EMBL" id="OQO01705.1"/>
    </source>
</evidence>
<evidence type="ECO:0000256" key="1">
    <source>
        <dbReference type="SAM" id="MobiDB-lite"/>
    </source>
</evidence>
<evidence type="ECO:0000256" key="2">
    <source>
        <dbReference type="SAM" id="SignalP"/>
    </source>
</evidence>
<name>A0A1V8SRA3_9PEZI</name>
<sequence length="110" mass="11752">MKLSIALPVAALLTVTVQAAGPEQGVNLKREDDCEKNSTIAGSTTPAPPYGGYGGYSPPPYGGPTGWHATGGIPVTSTVYFLDWRKSSDGIELNFIVQQLHEHLTLHNFQ</sequence>
<feature type="region of interest" description="Disordered" evidence="1">
    <location>
        <begin position="22"/>
        <end position="58"/>
    </location>
</feature>
<gene>
    <name evidence="3" type="ORF">B0A48_12742</name>
</gene>
<dbReference type="InParanoid" id="A0A1V8SRA3"/>
<reference evidence="4" key="1">
    <citation type="submission" date="2017-03" db="EMBL/GenBank/DDBJ databases">
        <title>Genomes of endolithic fungi from Antarctica.</title>
        <authorList>
            <person name="Coleine C."/>
            <person name="Masonjones S."/>
            <person name="Stajich J.E."/>
        </authorList>
    </citation>
    <scope>NUCLEOTIDE SEQUENCE [LARGE SCALE GENOMIC DNA]</scope>
    <source>
        <strain evidence="4">CCFEE 5527</strain>
    </source>
</reference>